<dbReference type="GO" id="GO:0005576">
    <property type="term" value="C:extracellular region"/>
    <property type="evidence" value="ECO:0007669"/>
    <property type="project" value="UniProtKB-SubCell"/>
</dbReference>
<dbReference type="PANTHER" id="PTHR11511:SF4">
    <property type="entry name" value="PHENOLOXIDASE 2-RELATED"/>
    <property type="match status" value="1"/>
</dbReference>
<feature type="region of interest" description="Disordered" evidence="8">
    <location>
        <begin position="370"/>
        <end position="407"/>
    </location>
</feature>
<evidence type="ECO:0000256" key="8">
    <source>
        <dbReference type="SAM" id="MobiDB-lite"/>
    </source>
</evidence>
<dbReference type="PROSITE" id="PS00498">
    <property type="entry name" value="TYROSINASE_2"/>
    <property type="match status" value="1"/>
</dbReference>
<evidence type="ECO:0000256" key="5">
    <source>
        <dbReference type="ARBA" id="ARBA00022723"/>
    </source>
</evidence>
<dbReference type="GO" id="GO:0016491">
    <property type="term" value="F:oxidoreductase activity"/>
    <property type="evidence" value="ECO:0007669"/>
    <property type="project" value="InterPro"/>
</dbReference>
<accession>A0A6F9DLH7</accession>
<proteinExistence type="evidence at transcript level"/>
<organism evidence="10">
    <name type="scientific">Phallusia mammillata</name>
    <dbReference type="NCBI Taxonomy" id="59560"/>
    <lineage>
        <taxon>Eukaryota</taxon>
        <taxon>Metazoa</taxon>
        <taxon>Chordata</taxon>
        <taxon>Tunicata</taxon>
        <taxon>Ascidiacea</taxon>
        <taxon>Phlebobranchia</taxon>
        <taxon>Ascidiidae</taxon>
        <taxon>Phallusia</taxon>
    </lineage>
</organism>
<evidence type="ECO:0000256" key="4">
    <source>
        <dbReference type="ARBA" id="ARBA00022525"/>
    </source>
</evidence>
<dbReference type="InterPro" id="IPR008922">
    <property type="entry name" value="Di-copper_centre_dom_sf"/>
</dbReference>
<dbReference type="InterPro" id="IPR024079">
    <property type="entry name" value="MetalloPept_cat_dom_sf"/>
</dbReference>
<dbReference type="InterPro" id="IPR002227">
    <property type="entry name" value="Tyrosinase_Cu-bd"/>
</dbReference>
<evidence type="ECO:0000256" key="1">
    <source>
        <dbReference type="ARBA" id="ARBA00004573"/>
    </source>
</evidence>
<protein>
    <submittedName>
        <fullName evidence="10">Uncharacterized protein LOC100180038</fullName>
    </submittedName>
</protein>
<evidence type="ECO:0000256" key="7">
    <source>
        <dbReference type="ARBA" id="ARBA00023157"/>
    </source>
</evidence>
<name>A0A6F9DLH7_9ASCI</name>
<dbReference type="Gene3D" id="1.10.1280.10">
    <property type="entry name" value="Di-copper center containing domain from catechol oxidase"/>
    <property type="match status" value="1"/>
</dbReference>
<dbReference type="Pfam" id="PF00372">
    <property type="entry name" value="Hemocyanin_M"/>
    <property type="match status" value="1"/>
</dbReference>
<evidence type="ECO:0000256" key="2">
    <source>
        <dbReference type="ARBA" id="ARBA00004613"/>
    </source>
</evidence>
<evidence type="ECO:0000256" key="3">
    <source>
        <dbReference type="ARBA" id="ARBA00009928"/>
    </source>
</evidence>
<keyword evidence="7" id="KW-1015">Disulfide bond</keyword>
<dbReference type="InterPro" id="IPR005203">
    <property type="entry name" value="Hemocyanin_C"/>
</dbReference>
<dbReference type="InterPro" id="IPR014756">
    <property type="entry name" value="Ig_E-set"/>
</dbReference>
<dbReference type="Gene3D" id="3.40.390.10">
    <property type="entry name" value="Collagenase (Catalytic Domain)"/>
    <property type="match status" value="1"/>
</dbReference>
<dbReference type="GO" id="GO:0008237">
    <property type="term" value="F:metallopeptidase activity"/>
    <property type="evidence" value="ECO:0007669"/>
    <property type="project" value="InterPro"/>
</dbReference>
<dbReference type="EMBL" id="LR788018">
    <property type="protein sequence ID" value="CAB3263880.1"/>
    <property type="molecule type" value="mRNA"/>
</dbReference>
<dbReference type="PANTHER" id="PTHR11511">
    <property type="entry name" value="LARVAL STORAGE PROTEIN/PHENOLOXIDASE"/>
    <property type="match status" value="1"/>
</dbReference>
<dbReference type="GO" id="GO:0031410">
    <property type="term" value="C:cytoplasmic vesicle"/>
    <property type="evidence" value="ECO:0007669"/>
    <property type="project" value="UniProtKB-ARBA"/>
</dbReference>
<dbReference type="Pfam" id="PF03723">
    <property type="entry name" value="Hemocyanin_C"/>
    <property type="match status" value="1"/>
</dbReference>
<evidence type="ECO:0000313" key="10">
    <source>
        <dbReference type="EMBL" id="CAB3263880.1"/>
    </source>
</evidence>
<evidence type="ECO:0000256" key="6">
    <source>
        <dbReference type="ARBA" id="ARBA00023101"/>
    </source>
</evidence>
<dbReference type="PRINTS" id="PR00187">
    <property type="entry name" value="HAEMOCYANIN"/>
</dbReference>
<sequence length="1502" mass="170073">MTSLYAGFRPGGRKPRVDYAKSISGLYATSNRDQKVEVKVDVDQPGPYQTALNMISGTLVVTGGQKWTGKSTAAFFRSYADGVTVTSQTDGTHVTADVNVTLSDGGKREGTITAVAKTAGRLKLDMTIKIENALFQFHGVSRQSQHFRDVTLDIDYVDKKVWPIIELKDFTTGPMANRKIDLFSVFEDAGLKLRYDDANSDKVADPTPGTAWSMADMSAVMDDFFDEGGLTDQHIWCLMATNPPDSRYMGFSFDNNKKKGFGLFLGHTSFNGMESDEKKVKVNATRRFLHYLAHECGHCLGLSHPFEEGKSDALSWMNYAWKYDSLYGAGSFYDFFKYQFSDNELVILRHQPDKPFKDAYEQTCGEEFEFAPGTKSSAPDADSDDENDEDGEYGDQSPNKRAKMDGARRKVKFSIKFRPKPYQKGDIVEFEATMKNVGRLPCKIEPGFEPGTGNLTVYVTNPEGVVKIANPLVRTIDPPTRRFVILGKPGSRENSDTYCEVVPLLQSSKGPLFNKIGTYVVKAVYETTGFKLTSASENVIIETDNDDDDATKSEVARVASLSTGSSYGPQSPAVKYWKKLASKVTGEKKDRIQMLLLLMKGFANDSIKISRAGRSTRGRKRKAERAKSAISLQKLISDSQDLLDYYHSNPNSDLMNYVKLVQARSEILSKDNKAQKADGEFAQLVADLVRADADFDLVKRAAEQWKKLLKQDEAAKQSKGEMLQMRFEQLFRWQPSGEVDDEQDASGLGLAAPFNNFDGSHKAKAAKFIRELERIEENTDDLDAVLDYAEAMQKSFEVNPELYKWAIECYIVHSKLAKKNHVRYPDPPKMDSTFTSMAAMIKTVRKGKPEESWMNYWRCDGDFNFHHRHWHSVYRAGSFDQGYKKRQGELFGYMHSQMLARYDADRESWGLDPVRAYEYDEVEPYGFDAGYEFHNSGEFGWMVPRPKERSWPMGLQTETKRFEEALIKAYEAGTLRPRGFEAEGFSPNFAGHLIEPTTYDYAQDFGGIHNTGHMAFTQGLPPRKSTYMGSAQTAVRDPIFFRWHKRVDDILQKYYELQSTELGDENPGVVLAPCDVLILPGREAPAGFDQWNGRSWAREDFTSASINTFLKEPILAYEWDNKLDHEPFTFHVRLRRNRASTGQLKLTLRVFMCQKRHMNDRKRWIEMDKFVHQMEANEDHIVLKRFDIHSSVIKRLHENWSDVKEMNYVEPTPGNCDCGWPYSMLVPRGLKNGEDWMLGVFVSNNVVDQINVASACGSMSYCGTAYTTYPDSRTMGFPFSTPITIKETEVTIEEAALKLDNFCLTPFKIVNDFELPQPPLPPSPIAWAPFSLVGKTGKGDYSTSRLTGRYRVLLDDEDFRKMGLERVKLRFHGRGEGKGSYSMKNVKVQLRKGNTMNIDSRVNVAVTFNNLNTVEVTEEGATSDEIVLGVKTGPGNDYFVTFDIESPGCFTRGKTLSRINCHRIKPEFLRYGSSESDNWDNVPPKHMRASKYMYCVESMLSS</sequence>
<comment type="subcellular location">
    <subcellularLocation>
        <location evidence="1">Melanosome membrane</location>
        <topology evidence="1">Single-pass type I membrane protein</topology>
    </subcellularLocation>
    <subcellularLocation>
        <location evidence="2">Secreted</location>
    </subcellularLocation>
</comment>
<evidence type="ECO:0000259" key="9">
    <source>
        <dbReference type="PROSITE" id="PS00498"/>
    </source>
</evidence>
<dbReference type="InterPro" id="IPR000896">
    <property type="entry name" value="Hemocyanin/hexamerin_mid_dom"/>
</dbReference>
<dbReference type="PROSITE" id="PS00210">
    <property type="entry name" value="HEMOCYANIN_2"/>
    <property type="match status" value="1"/>
</dbReference>
<keyword evidence="6" id="KW-0470">Melanin biosynthesis</keyword>
<dbReference type="SUPFAM" id="SSF81296">
    <property type="entry name" value="E set domains"/>
    <property type="match status" value="1"/>
</dbReference>
<feature type="compositionally biased region" description="Acidic residues" evidence="8">
    <location>
        <begin position="381"/>
        <end position="393"/>
    </location>
</feature>
<dbReference type="GO" id="GO:0046872">
    <property type="term" value="F:metal ion binding"/>
    <property type="evidence" value="ECO:0007669"/>
    <property type="project" value="UniProtKB-KW"/>
</dbReference>
<gene>
    <name evidence="10" type="primary">Mmp1b</name>
</gene>
<dbReference type="SUPFAM" id="SSF48056">
    <property type="entry name" value="Di-copper centre-containing domain"/>
    <property type="match status" value="1"/>
</dbReference>
<reference evidence="10" key="1">
    <citation type="submission" date="2020-04" db="EMBL/GenBank/DDBJ databases">
        <authorList>
            <person name="Neveu A P."/>
        </authorList>
    </citation>
    <scope>NUCLEOTIDE SEQUENCE</scope>
    <source>
        <tissue evidence="10">Whole embryo</tissue>
    </source>
</reference>
<dbReference type="GO" id="GO:0042438">
    <property type="term" value="P:melanin biosynthetic process"/>
    <property type="evidence" value="ECO:0007669"/>
    <property type="project" value="UniProtKB-KW"/>
</dbReference>
<dbReference type="InterPro" id="IPR037020">
    <property type="entry name" value="Hemocyanin_C_sf"/>
</dbReference>
<keyword evidence="5" id="KW-0479">Metal-binding</keyword>
<keyword evidence="4" id="KW-0964">Secreted</keyword>
<comment type="similarity">
    <text evidence="3">Belongs to the tyrosinase family.</text>
</comment>
<dbReference type="Gene3D" id="2.60.40.1520">
    <property type="entry name" value="Hemocyanin, C-terminal domain"/>
    <property type="match status" value="1"/>
</dbReference>
<feature type="domain" description="Tyrosinase copper-binding" evidence="9">
    <location>
        <begin position="1037"/>
        <end position="1048"/>
    </location>
</feature>
<dbReference type="InterPro" id="IPR013788">
    <property type="entry name" value="Hemocyanin/hexamerin"/>
</dbReference>
<dbReference type="SUPFAM" id="SSF55486">
    <property type="entry name" value="Metalloproteases ('zincins'), catalytic domain"/>
    <property type="match status" value="1"/>
</dbReference>